<dbReference type="EMBL" id="JAIWYP010000001">
    <property type="protein sequence ID" value="KAH3894234.1"/>
    <property type="molecule type" value="Genomic_DNA"/>
</dbReference>
<dbReference type="GO" id="GO:0006805">
    <property type="term" value="P:xenobiotic metabolic process"/>
    <property type="evidence" value="ECO:0007669"/>
    <property type="project" value="TreeGrafter"/>
</dbReference>
<reference evidence="10" key="2">
    <citation type="submission" date="2020-11" db="EMBL/GenBank/DDBJ databases">
        <authorList>
            <person name="McCartney M.A."/>
            <person name="Auch B."/>
            <person name="Kono T."/>
            <person name="Mallez S."/>
            <person name="Becker A."/>
            <person name="Gohl D.M."/>
            <person name="Silverstein K.A.T."/>
            <person name="Koren S."/>
            <person name="Bechman K.B."/>
            <person name="Herman A."/>
            <person name="Abrahante J.E."/>
            <person name="Garbe J."/>
        </authorList>
    </citation>
    <scope>NUCLEOTIDE SEQUENCE</scope>
    <source>
        <strain evidence="10">Duluth1</strain>
        <tissue evidence="10">Whole animal</tissue>
    </source>
</reference>
<sequence length="486" mass="54950">MYEWLVSLTVLLVTILVIRWFWSLRSLPPGPFPWPIVGNIRMFKKDPRGYRMFAALADKYGPVYRLYCGSQLIVMLNGYDAIHEAFTRQAEVFTDRPQLFAPLIGVTKGTGITYNSGDAWKALRRFTLQALRDFGVGKLTLEARIGEEITVLASILKDANGRPVRLKPVFLSAAANIICSIMFGARFEYCDTRFIELTEVLDGIFKLNAPFAKENFFPFTRTWKSGRELIRKRTAAIERVKSYLSETIEDHKATFDSTNIRDFIDLYLKAAQEDTDSALFTEANVYKIIVDLFLAGGETTGTSLDWAILYMVTHPDVQKKCFQEITEVVGSHRPVVISDRPQLTYIQATLLEVLRISNTLAFSLPHMARRGTILNGYSIPEGTIVIANLFTAHMDPKYWAEPSNFDPSRFISANGEVIRKELTVPFGVGPRLCIGEPLARMELFLIFANLIQKFRFEPVEGGRYCLDGVQALTLTAQPYDVIATSR</sequence>
<evidence type="ECO:0000256" key="2">
    <source>
        <dbReference type="ARBA" id="ARBA00010617"/>
    </source>
</evidence>
<keyword evidence="4 8" id="KW-0560">Oxidoreductase</keyword>
<comment type="caution">
    <text evidence="10">The sequence shown here is derived from an EMBL/GenBank/DDBJ whole genome shotgun (WGS) entry which is preliminary data.</text>
</comment>
<feature type="binding site" description="axial binding residue" evidence="7">
    <location>
        <position position="433"/>
    </location>
    <ligand>
        <name>heme</name>
        <dbReference type="ChEBI" id="CHEBI:30413"/>
    </ligand>
    <ligandPart>
        <name>Fe</name>
        <dbReference type="ChEBI" id="CHEBI:18248"/>
    </ligandPart>
</feature>
<dbReference type="InterPro" id="IPR001128">
    <property type="entry name" value="Cyt_P450"/>
</dbReference>
<evidence type="ECO:0000256" key="8">
    <source>
        <dbReference type="RuleBase" id="RU000461"/>
    </source>
</evidence>
<keyword evidence="9" id="KW-0812">Transmembrane</keyword>
<keyword evidence="3 7" id="KW-0479">Metal-binding</keyword>
<dbReference type="InterPro" id="IPR036396">
    <property type="entry name" value="Cyt_P450_sf"/>
</dbReference>
<gene>
    <name evidence="10" type="ORF">DPMN_018391</name>
</gene>
<evidence type="ECO:0000256" key="5">
    <source>
        <dbReference type="ARBA" id="ARBA00023004"/>
    </source>
</evidence>
<dbReference type="PRINTS" id="PR00463">
    <property type="entry name" value="EP450I"/>
</dbReference>
<dbReference type="GO" id="GO:0020037">
    <property type="term" value="F:heme binding"/>
    <property type="evidence" value="ECO:0007669"/>
    <property type="project" value="InterPro"/>
</dbReference>
<evidence type="ECO:0000313" key="11">
    <source>
        <dbReference type="Proteomes" id="UP000828390"/>
    </source>
</evidence>
<organism evidence="10 11">
    <name type="scientific">Dreissena polymorpha</name>
    <name type="common">Zebra mussel</name>
    <name type="synonym">Mytilus polymorpha</name>
    <dbReference type="NCBI Taxonomy" id="45954"/>
    <lineage>
        <taxon>Eukaryota</taxon>
        <taxon>Metazoa</taxon>
        <taxon>Spiralia</taxon>
        <taxon>Lophotrochozoa</taxon>
        <taxon>Mollusca</taxon>
        <taxon>Bivalvia</taxon>
        <taxon>Autobranchia</taxon>
        <taxon>Heteroconchia</taxon>
        <taxon>Euheterodonta</taxon>
        <taxon>Imparidentia</taxon>
        <taxon>Neoheterodontei</taxon>
        <taxon>Myida</taxon>
        <taxon>Dreissenoidea</taxon>
        <taxon>Dreissenidae</taxon>
        <taxon>Dreissena</taxon>
    </lineage>
</organism>
<dbReference type="InterPro" id="IPR002401">
    <property type="entry name" value="Cyt_P450_E_grp-I"/>
</dbReference>
<dbReference type="GO" id="GO:0016712">
    <property type="term" value="F:oxidoreductase activity, acting on paired donors, with incorporation or reduction of molecular oxygen, reduced flavin or flavoprotein as one donor, and incorporation of one atom of oxygen"/>
    <property type="evidence" value="ECO:0007669"/>
    <property type="project" value="TreeGrafter"/>
</dbReference>
<dbReference type="PROSITE" id="PS00086">
    <property type="entry name" value="CYTOCHROME_P450"/>
    <property type="match status" value="1"/>
</dbReference>
<evidence type="ECO:0000256" key="9">
    <source>
        <dbReference type="SAM" id="Phobius"/>
    </source>
</evidence>
<accession>A0A9D4NIB1</accession>
<reference evidence="10" key="1">
    <citation type="journal article" date="2019" name="bioRxiv">
        <title>The Genome of the Zebra Mussel, Dreissena polymorpha: A Resource for Invasive Species Research.</title>
        <authorList>
            <person name="McCartney M.A."/>
            <person name="Auch B."/>
            <person name="Kono T."/>
            <person name="Mallez S."/>
            <person name="Zhang Y."/>
            <person name="Obille A."/>
            <person name="Becker A."/>
            <person name="Abrahante J.E."/>
            <person name="Garbe J."/>
            <person name="Badalamenti J.P."/>
            <person name="Herman A."/>
            <person name="Mangelson H."/>
            <person name="Liachko I."/>
            <person name="Sullivan S."/>
            <person name="Sone E.D."/>
            <person name="Koren S."/>
            <person name="Silverstein K.A.T."/>
            <person name="Beckman K.B."/>
            <person name="Gohl D.M."/>
        </authorList>
    </citation>
    <scope>NUCLEOTIDE SEQUENCE</scope>
    <source>
        <strain evidence="10">Duluth1</strain>
        <tissue evidence="10">Whole animal</tissue>
    </source>
</reference>
<dbReference type="AlphaFoldDB" id="A0A9D4NIB1"/>
<keyword evidence="7 8" id="KW-0349">Heme</keyword>
<dbReference type="Proteomes" id="UP000828390">
    <property type="component" value="Unassembled WGS sequence"/>
</dbReference>
<dbReference type="PANTHER" id="PTHR24300:SF403">
    <property type="entry name" value="CYTOCHROME P450 306A1"/>
    <property type="match status" value="1"/>
</dbReference>
<dbReference type="Pfam" id="PF00067">
    <property type="entry name" value="p450"/>
    <property type="match status" value="1"/>
</dbReference>
<dbReference type="FunFam" id="1.10.630.10:FF:000036">
    <property type="entry name" value="CYtochrome P450 family"/>
    <property type="match status" value="1"/>
</dbReference>
<evidence type="ECO:0000256" key="3">
    <source>
        <dbReference type="ARBA" id="ARBA00022723"/>
    </source>
</evidence>
<evidence type="ECO:0008006" key="12">
    <source>
        <dbReference type="Google" id="ProtNLM"/>
    </source>
</evidence>
<dbReference type="SUPFAM" id="SSF48264">
    <property type="entry name" value="Cytochrome P450"/>
    <property type="match status" value="1"/>
</dbReference>
<keyword evidence="9" id="KW-0472">Membrane</keyword>
<name>A0A9D4NIB1_DREPO</name>
<dbReference type="PANTHER" id="PTHR24300">
    <property type="entry name" value="CYTOCHROME P450 508A4-RELATED"/>
    <property type="match status" value="1"/>
</dbReference>
<keyword evidence="5 7" id="KW-0408">Iron</keyword>
<keyword evidence="9" id="KW-1133">Transmembrane helix</keyword>
<evidence type="ECO:0000256" key="6">
    <source>
        <dbReference type="ARBA" id="ARBA00023033"/>
    </source>
</evidence>
<dbReference type="GO" id="GO:0005737">
    <property type="term" value="C:cytoplasm"/>
    <property type="evidence" value="ECO:0007669"/>
    <property type="project" value="TreeGrafter"/>
</dbReference>
<feature type="transmembrane region" description="Helical" evidence="9">
    <location>
        <begin position="6"/>
        <end position="22"/>
    </location>
</feature>
<evidence type="ECO:0000256" key="7">
    <source>
        <dbReference type="PIRSR" id="PIRSR602401-1"/>
    </source>
</evidence>
<protein>
    <recommendedName>
        <fullName evidence="12">Cytochrome P450</fullName>
    </recommendedName>
</protein>
<dbReference type="InterPro" id="IPR017972">
    <property type="entry name" value="Cyt_P450_CS"/>
</dbReference>
<dbReference type="Gene3D" id="1.10.630.10">
    <property type="entry name" value="Cytochrome P450"/>
    <property type="match status" value="1"/>
</dbReference>
<comment type="cofactor">
    <cofactor evidence="1 7">
        <name>heme</name>
        <dbReference type="ChEBI" id="CHEBI:30413"/>
    </cofactor>
</comment>
<proteinExistence type="inferred from homology"/>
<evidence type="ECO:0000313" key="10">
    <source>
        <dbReference type="EMBL" id="KAH3894234.1"/>
    </source>
</evidence>
<dbReference type="PRINTS" id="PR00385">
    <property type="entry name" value="P450"/>
</dbReference>
<evidence type="ECO:0000256" key="4">
    <source>
        <dbReference type="ARBA" id="ARBA00023002"/>
    </source>
</evidence>
<keyword evidence="11" id="KW-1185">Reference proteome</keyword>
<evidence type="ECO:0000256" key="1">
    <source>
        <dbReference type="ARBA" id="ARBA00001971"/>
    </source>
</evidence>
<dbReference type="OrthoDB" id="1055148at2759"/>
<dbReference type="GO" id="GO:0005506">
    <property type="term" value="F:iron ion binding"/>
    <property type="evidence" value="ECO:0007669"/>
    <property type="project" value="InterPro"/>
</dbReference>
<dbReference type="GO" id="GO:0008395">
    <property type="term" value="F:steroid hydroxylase activity"/>
    <property type="evidence" value="ECO:0007669"/>
    <property type="project" value="TreeGrafter"/>
</dbReference>
<keyword evidence="6 8" id="KW-0503">Monooxygenase</keyword>
<dbReference type="InterPro" id="IPR050182">
    <property type="entry name" value="Cytochrome_P450_fam2"/>
</dbReference>
<comment type="similarity">
    <text evidence="2 8">Belongs to the cytochrome P450 family.</text>
</comment>
<dbReference type="GO" id="GO:0006082">
    <property type="term" value="P:organic acid metabolic process"/>
    <property type="evidence" value="ECO:0007669"/>
    <property type="project" value="TreeGrafter"/>
</dbReference>